<keyword evidence="2" id="KW-0012">Acyltransferase</keyword>
<evidence type="ECO:0000313" key="4">
    <source>
        <dbReference type="EMBL" id="MBD2861910.1"/>
    </source>
</evidence>
<dbReference type="GO" id="GO:0016747">
    <property type="term" value="F:acyltransferase activity, transferring groups other than amino-acyl groups"/>
    <property type="evidence" value="ECO:0007669"/>
    <property type="project" value="InterPro"/>
</dbReference>
<evidence type="ECO:0000259" key="3">
    <source>
        <dbReference type="PROSITE" id="PS51186"/>
    </source>
</evidence>
<gene>
    <name evidence="4" type="ORF">IDH45_07950</name>
</gene>
<dbReference type="Gene3D" id="3.40.630.30">
    <property type="match status" value="1"/>
</dbReference>
<dbReference type="PANTHER" id="PTHR43877">
    <property type="entry name" value="AMINOALKYLPHOSPHONATE N-ACETYLTRANSFERASE-RELATED-RELATED"/>
    <property type="match status" value="1"/>
</dbReference>
<organism evidence="4 5">
    <name type="scientific">Paenibacillus oceani</name>
    <dbReference type="NCBI Taxonomy" id="2772510"/>
    <lineage>
        <taxon>Bacteria</taxon>
        <taxon>Bacillati</taxon>
        <taxon>Bacillota</taxon>
        <taxon>Bacilli</taxon>
        <taxon>Bacillales</taxon>
        <taxon>Paenibacillaceae</taxon>
        <taxon>Paenibacillus</taxon>
    </lineage>
</organism>
<comment type="caution">
    <text evidence="4">The sequence shown here is derived from an EMBL/GenBank/DDBJ whole genome shotgun (WGS) entry which is preliminary data.</text>
</comment>
<dbReference type="InterPro" id="IPR016181">
    <property type="entry name" value="Acyl_CoA_acyltransferase"/>
</dbReference>
<sequence length="149" mass="17090">MTMIETITVQNKDQLERCLNLRREVFVKEQSVPEELEVDQWDVLGKECRHILILSDGEAAATARLIRYDAQTAKMQRVAVRSALRGQGYGRIVMEALEELARELGFSRSLLDAQVTARPFYERLGYEAVSEELFYDAGILHVRMIKTIV</sequence>
<dbReference type="AlphaFoldDB" id="A0A927C9N2"/>
<dbReference type="Pfam" id="PF00583">
    <property type="entry name" value="Acetyltransf_1"/>
    <property type="match status" value="1"/>
</dbReference>
<dbReference type="InterPro" id="IPR050832">
    <property type="entry name" value="Bact_Acetyltransf"/>
</dbReference>
<dbReference type="InterPro" id="IPR000182">
    <property type="entry name" value="GNAT_dom"/>
</dbReference>
<dbReference type="EMBL" id="JACXJA010000007">
    <property type="protein sequence ID" value="MBD2861910.1"/>
    <property type="molecule type" value="Genomic_DNA"/>
</dbReference>
<feature type="domain" description="N-acetyltransferase" evidence="3">
    <location>
        <begin position="2"/>
        <end position="149"/>
    </location>
</feature>
<reference evidence="4" key="1">
    <citation type="submission" date="2020-09" db="EMBL/GenBank/DDBJ databases">
        <title>A novel bacterium of genus Paenibacillus, isolated from South China Sea.</title>
        <authorList>
            <person name="Huang H."/>
            <person name="Mo K."/>
            <person name="Hu Y."/>
        </authorList>
    </citation>
    <scope>NUCLEOTIDE SEQUENCE</scope>
    <source>
        <strain evidence="4">IB182363</strain>
    </source>
</reference>
<evidence type="ECO:0000256" key="2">
    <source>
        <dbReference type="ARBA" id="ARBA00023315"/>
    </source>
</evidence>
<keyword evidence="1" id="KW-0808">Transferase</keyword>
<keyword evidence="5" id="KW-1185">Reference proteome</keyword>
<proteinExistence type="predicted"/>
<dbReference type="CDD" id="cd04301">
    <property type="entry name" value="NAT_SF"/>
    <property type="match status" value="1"/>
</dbReference>
<evidence type="ECO:0000313" key="5">
    <source>
        <dbReference type="Proteomes" id="UP000639396"/>
    </source>
</evidence>
<dbReference type="SUPFAM" id="SSF55729">
    <property type="entry name" value="Acyl-CoA N-acyltransferases (Nat)"/>
    <property type="match status" value="1"/>
</dbReference>
<dbReference type="PROSITE" id="PS51186">
    <property type="entry name" value="GNAT"/>
    <property type="match status" value="1"/>
</dbReference>
<protein>
    <submittedName>
        <fullName evidence="4">GNAT family N-acetyltransferase</fullName>
    </submittedName>
</protein>
<dbReference type="Proteomes" id="UP000639396">
    <property type="component" value="Unassembled WGS sequence"/>
</dbReference>
<dbReference type="RefSeq" id="WP_190926315.1">
    <property type="nucleotide sequence ID" value="NZ_JACXJA010000007.1"/>
</dbReference>
<accession>A0A927C9N2</accession>
<name>A0A927C9N2_9BACL</name>
<dbReference type="PANTHER" id="PTHR43877:SF2">
    <property type="entry name" value="AMINOALKYLPHOSPHONATE N-ACETYLTRANSFERASE-RELATED"/>
    <property type="match status" value="1"/>
</dbReference>
<evidence type="ECO:0000256" key="1">
    <source>
        <dbReference type="ARBA" id="ARBA00022679"/>
    </source>
</evidence>